<name>A0ABV8CJZ1_9GAMM</name>
<dbReference type="GO" id="GO:0071111">
    <property type="term" value="F:cyclic-guanylate-specific phosphodiesterase activity"/>
    <property type="evidence" value="ECO:0007669"/>
    <property type="project" value="UniProtKB-EC"/>
</dbReference>
<keyword evidence="5" id="KW-0808">Transferase</keyword>
<dbReference type="Gene3D" id="3.20.20.450">
    <property type="entry name" value="EAL domain"/>
    <property type="match status" value="1"/>
</dbReference>
<dbReference type="InterPro" id="IPR050706">
    <property type="entry name" value="Cyclic-di-GMP_PDE-like"/>
</dbReference>
<dbReference type="RefSeq" id="WP_377150571.1">
    <property type="nucleotide sequence ID" value="NZ_JBHSAF010000001.1"/>
</dbReference>
<keyword evidence="5" id="KW-0378">Hydrolase</keyword>
<reference evidence="6" key="1">
    <citation type="journal article" date="2019" name="Int. J. Syst. Evol. Microbiol.">
        <title>The Global Catalogue of Microorganisms (GCM) 10K type strain sequencing project: providing services to taxonomists for standard genome sequencing and annotation.</title>
        <authorList>
            <consortium name="The Broad Institute Genomics Platform"/>
            <consortium name="The Broad Institute Genome Sequencing Center for Infectious Disease"/>
            <person name="Wu L."/>
            <person name="Ma J."/>
        </authorList>
    </citation>
    <scope>NUCLEOTIDE SEQUENCE [LARGE SCALE GENOMIC DNA]</scope>
    <source>
        <strain evidence="6">CCUG 54939</strain>
    </source>
</reference>
<evidence type="ECO:0000259" key="2">
    <source>
        <dbReference type="PROSITE" id="PS50883"/>
    </source>
</evidence>
<feature type="domain" description="CBS" evidence="4">
    <location>
        <begin position="259"/>
        <end position="321"/>
    </location>
</feature>
<dbReference type="PROSITE" id="PS50883">
    <property type="entry name" value="EAL"/>
    <property type="match status" value="1"/>
</dbReference>
<gene>
    <name evidence="5" type="ORF">ACFOSS_03150</name>
</gene>
<proteinExistence type="predicted"/>
<dbReference type="GO" id="GO:0052621">
    <property type="term" value="F:diguanylate cyclase activity"/>
    <property type="evidence" value="ECO:0007669"/>
    <property type="project" value="UniProtKB-EC"/>
</dbReference>
<dbReference type="PROSITE" id="PS50887">
    <property type="entry name" value="GGDEF"/>
    <property type="match status" value="1"/>
</dbReference>
<organism evidence="5 6">
    <name type="scientific">Pseudaeromonas sharmana</name>
    <dbReference type="NCBI Taxonomy" id="328412"/>
    <lineage>
        <taxon>Bacteria</taxon>
        <taxon>Pseudomonadati</taxon>
        <taxon>Pseudomonadota</taxon>
        <taxon>Gammaproteobacteria</taxon>
        <taxon>Aeromonadales</taxon>
        <taxon>Aeromonadaceae</taxon>
        <taxon>Pseudaeromonas</taxon>
    </lineage>
</organism>
<dbReference type="EMBL" id="JBHSAF010000001">
    <property type="protein sequence ID" value="MFC3912464.1"/>
    <property type="molecule type" value="Genomic_DNA"/>
</dbReference>
<dbReference type="EC" id="2.7.7.65" evidence="5"/>
<feature type="domain" description="GGDEF" evidence="3">
    <location>
        <begin position="419"/>
        <end position="570"/>
    </location>
</feature>
<dbReference type="PANTHER" id="PTHR33121">
    <property type="entry name" value="CYCLIC DI-GMP PHOSPHODIESTERASE PDEF"/>
    <property type="match status" value="1"/>
</dbReference>
<sequence length="578" mass="65306">MTSIEQLLADNHISILFQPIVSAGHASPLGYEALARGPQFTPYFSAGALFALARATAKQTLLEQHCLELALARFQQLASPSRSRLFVNLSPSVLFQIGVNPIYQLTQRYNLAPERLVIEITEQQSQEEIPLSNLVAELQHCGIGVALDDLGSAFSGLRRWMELKPDYVKLDRCFVTDIEQSTQRQRFVSQLIRLAQDTGSQFIVEGVETRSQWQCLLGLGVRHVQGFAIACPAADLAIELPEMPPIPHSEIWEGNLRKMRQFVHPVPTLTANQPCQQALELFNTQLNLQCIPVVDAQGIAQGLLRREQLLTRFAERFGHALYSRQPVSRLMDPEPILIESSLDPLQVSQQLLEQNNLDMDSWFLICEQGRFLGLGYLSELVRQLTEYKIRMAQHANPLTLLPGNVPIHMAIEQAIDKQQAFYLVYCDLNHFKPYNDVCGYDRGDQVICQLADLLRHHVGHPHNFLGHLGGDDFILILKASDWSGRLERLQHAFQQARRQFYREADWLRGGIEGLDRDGNKRLFPLLTLAIGVVAWSDDSDMNRSQLIDALTVAKKRAKQNQTASYWLFDCEEVALLAG</sequence>
<dbReference type="Proteomes" id="UP001595692">
    <property type="component" value="Unassembled WGS sequence"/>
</dbReference>
<keyword evidence="5" id="KW-0548">Nucleotidyltransferase</keyword>
<dbReference type="InterPro" id="IPR046342">
    <property type="entry name" value="CBS_dom_sf"/>
</dbReference>
<dbReference type="InterPro" id="IPR001633">
    <property type="entry name" value="EAL_dom"/>
</dbReference>
<dbReference type="SUPFAM" id="SSF54631">
    <property type="entry name" value="CBS-domain pair"/>
    <property type="match status" value="1"/>
</dbReference>
<dbReference type="InterPro" id="IPR000644">
    <property type="entry name" value="CBS_dom"/>
</dbReference>
<dbReference type="Pfam" id="PF00990">
    <property type="entry name" value="GGDEF"/>
    <property type="match status" value="1"/>
</dbReference>
<dbReference type="CDD" id="cd01949">
    <property type="entry name" value="GGDEF"/>
    <property type="match status" value="1"/>
</dbReference>
<dbReference type="NCBIfam" id="TIGR00254">
    <property type="entry name" value="GGDEF"/>
    <property type="match status" value="1"/>
</dbReference>
<keyword evidence="6" id="KW-1185">Reference proteome</keyword>
<dbReference type="EC" id="3.1.4.52" evidence="5"/>
<dbReference type="InterPro" id="IPR029787">
    <property type="entry name" value="Nucleotide_cyclase"/>
</dbReference>
<dbReference type="PANTHER" id="PTHR33121:SF76">
    <property type="entry name" value="SIGNALING PROTEIN"/>
    <property type="match status" value="1"/>
</dbReference>
<dbReference type="Gene3D" id="3.10.580.10">
    <property type="entry name" value="CBS-domain"/>
    <property type="match status" value="1"/>
</dbReference>
<evidence type="ECO:0000313" key="6">
    <source>
        <dbReference type="Proteomes" id="UP001595692"/>
    </source>
</evidence>
<dbReference type="Pfam" id="PF00571">
    <property type="entry name" value="CBS"/>
    <property type="match status" value="1"/>
</dbReference>
<dbReference type="PROSITE" id="PS51371">
    <property type="entry name" value="CBS"/>
    <property type="match status" value="1"/>
</dbReference>
<dbReference type="SUPFAM" id="SSF141868">
    <property type="entry name" value="EAL domain-like"/>
    <property type="match status" value="1"/>
</dbReference>
<evidence type="ECO:0000259" key="3">
    <source>
        <dbReference type="PROSITE" id="PS50887"/>
    </source>
</evidence>
<dbReference type="CDD" id="cd01948">
    <property type="entry name" value="EAL"/>
    <property type="match status" value="1"/>
</dbReference>
<comment type="caution">
    <text evidence="5">The sequence shown here is derived from an EMBL/GenBank/DDBJ whole genome shotgun (WGS) entry which is preliminary data.</text>
</comment>
<evidence type="ECO:0000256" key="1">
    <source>
        <dbReference type="PROSITE-ProRule" id="PRU00703"/>
    </source>
</evidence>
<dbReference type="SMART" id="SM00052">
    <property type="entry name" value="EAL"/>
    <property type="match status" value="1"/>
</dbReference>
<evidence type="ECO:0000313" key="5">
    <source>
        <dbReference type="EMBL" id="MFC3912464.1"/>
    </source>
</evidence>
<evidence type="ECO:0000259" key="4">
    <source>
        <dbReference type="PROSITE" id="PS51371"/>
    </source>
</evidence>
<dbReference type="InterPro" id="IPR035919">
    <property type="entry name" value="EAL_sf"/>
</dbReference>
<dbReference type="InterPro" id="IPR000160">
    <property type="entry name" value="GGDEF_dom"/>
</dbReference>
<accession>A0ABV8CJZ1</accession>
<dbReference type="Gene3D" id="3.30.70.270">
    <property type="match status" value="1"/>
</dbReference>
<dbReference type="InterPro" id="IPR043128">
    <property type="entry name" value="Rev_trsase/Diguanyl_cyclase"/>
</dbReference>
<dbReference type="SMART" id="SM00267">
    <property type="entry name" value="GGDEF"/>
    <property type="match status" value="1"/>
</dbReference>
<dbReference type="SUPFAM" id="SSF55073">
    <property type="entry name" value="Nucleotide cyclase"/>
    <property type="match status" value="1"/>
</dbReference>
<keyword evidence="1" id="KW-0129">CBS domain</keyword>
<feature type="domain" description="EAL" evidence="2">
    <location>
        <begin position="1"/>
        <end position="246"/>
    </location>
</feature>
<protein>
    <submittedName>
        <fullName evidence="5">Bifunctional diguanylate cyclase/phosphodiesterase</fullName>
        <ecNumber evidence="5">2.7.7.65</ecNumber>
        <ecNumber evidence="5">3.1.4.52</ecNumber>
    </submittedName>
</protein>
<dbReference type="Pfam" id="PF00563">
    <property type="entry name" value="EAL"/>
    <property type="match status" value="1"/>
</dbReference>